<evidence type="ECO:0000256" key="5">
    <source>
        <dbReference type="ARBA" id="ARBA00022617"/>
    </source>
</evidence>
<keyword evidence="10 16" id="KW-0249">Electron transport</keyword>
<keyword evidence="9" id="KW-0999">Mitochondrion inner membrane</keyword>
<evidence type="ECO:0000256" key="13">
    <source>
        <dbReference type="ARBA" id="ARBA00023075"/>
    </source>
</evidence>
<dbReference type="GO" id="GO:0008121">
    <property type="term" value="F:quinol-cytochrome-c reductase activity"/>
    <property type="evidence" value="ECO:0007669"/>
    <property type="project" value="TreeGrafter"/>
</dbReference>
<feature type="transmembrane region" description="Helical" evidence="16">
    <location>
        <begin position="317"/>
        <end position="340"/>
    </location>
</feature>
<evidence type="ECO:0000256" key="6">
    <source>
        <dbReference type="ARBA" id="ARBA00022660"/>
    </source>
</evidence>
<gene>
    <name evidence="19" type="primary">CYTB</name>
</gene>
<dbReference type="InterPro" id="IPR016174">
    <property type="entry name" value="Di-haem_cyt_TM"/>
</dbReference>
<dbReference type="InterPro" id="IPR048259">
    <property type="entry name" value="Cytochrome_b_N_euk/bac"/>
</dbReference>
<evidence type="ECO:0000256" key="1">
    <source>
        <dbReference type="ARBA" id="ARBA00002566"/>
    </source>
</evidence>
<feature type="transmembrane region" description="Helical" evidence="16">
    <location>
        <begin position="286"/>
        <end position="305"/>
    </location>
</feature>
<dbReference type="InterPro" id="IPR036150">
    <property type="entry name" value="Cyt_b/b6_C_sf"/>
</dbReference>
<dbReference type="GO" id="GO:0046872">
    <property type="term" value="F:metal ion binding"/>
    <property type="evidence" value="ECO:0007669"/>
    <property type="project" value="UniProtKB-UniRule"/>
</dbReference>
<evidence type="ECO:0000256" key="3">
    <source>
        <dbReference type="ARBA" id="ARBA00013531"/>
    </source>
</evidence>
<keyword evidence="4 16" id="KW-0813">Transport</keyword>
<keyword evidence="5 16" id="KW-0349">Heme</keyword>
<feature type="transmembrane region" description="Helical" evidence="16">
    <location>
        <begin position="111"/>
        <end position="133"/>
    </location>
</feature>
<dbReference type="CDD" id="cd00290">
    <property type="entry name" value="cytochrome_b_C"/>
    <property type="match status" value="1"/>
</dbReference>
<dbReference type="InterPro" id="IPR048260">
    <property type="entry name" value="Cytochrome_b_C_euk/bac"/>
</dbReference>
<evidence type="ECO:0000256" key="16">
    <source>
        <dbReference type="RuleBase" id="RU362117"/>
    </source>
</evidence>
<dbReference type="EMBL" id="PP990758">
    <property type="protein sequence ID" value="XCN35363.1"/>
    <property type="molecule type" value="Genomic_DNA"/>
</dbReference>
<dbReference type="GO" id="GO:0005743">
    <property type="term" value="C:mitochondrial inner membrane"/>
    <property type="evidence" value="ECO:0007669"/>
    <property type="project" value="UniProtKB-SubCell"/>
</dbReference>
<dbReference type="PROSITE" id="PS51003">
    <property type="entry name" value="CYTB_CTER"/>
    <property type="match status" value="1"/>
</dbReference>
<protein>
    <recommendedName>
        <fullName evidence="3 16">Cytochrome b</fullName>
    </recommendedName>
</protein>
<dbReference type="InterPro" id="IPR005797">
    <property type="entry name" value="Cyt_b/b6_N"/>
</dbReference>
<dbReference type="PANTHER" id="PTHR19271:SF16">
    <property type="entry name" value="CYTOCHROME B"/>
    <property type="match status" value="1"/>
</dbReference>
<proteinExistence type="inferred from homology"/>
<dbReference type="SUPFAM" id="SSF81648">
    <property type="entry name" value="a domain/subunit of cytochrome bc1 complex (Ubiquinol-cytochrome c reductase)"/>
    <property type="match status" value="1"/>
</dbReference>
<evidence type="ECO:0000256" key="12">
    <source>
        <dbReference type="ARBA" id="ARBA00023004"/>
    </source>
</evidence>
<dbReference type="SUPFAM" id="SSF81342">
    <property type="entry name" value="Transmembrane di-heme cytochromes"/>
    <property type="match status" value="1"/>
</dbReference>
<dbReference type="InterPro" id="IPR005798">
    <property type="entry name" value="Cyt_b/b6_C"/>
</dbReference>
<keyword evidence="14 16" id="KW-0496">Mitochondrion</keyword>
<feature type="domain" description="Cytochrome b/b6 C-terminal region profile" evidence="18">
    <location>
        <begin position="209"/>
        <end position="370"/>
    </location>
</feature>
<feature type="transmembrane region" description="Helical" evidence="16">
    <location>
        <begin position="31"/>
        <end position="56"/>
    </location>
</feature>
<dbReference type="Pfam" id="PF00033">
    <property type="entry name" value="Cytochrome_B"/>
    <property type="match status" value="1"/>
</dbReference>
<feature type="transmembrane region" description="Helical" evidence="16">
    <location>
        <begin position="177"/>
        <end position="198"/>
    </location>
</feature>
<keyword evidence="12 16" id="KW-0408">Iron</keyword>
<organism evidence="19">
    <name type="scientific">Bryozoa sp</name>
    <dbReference type="NCBI Taxonomy" id="2813608"/>
    <lineage>
        <taxon>Eukaryota</taxon>
        <taxon>Metazoa</taxon>
        <taxon>Spiralia</taxon>
        <taxon>Lophotrochozoa</taxon>
        <taxon>Bryozoa</taxon>
    </lineage>
</organism>
<accession>A0AAU8L1H3</accession>
<evidence type="ECO:0000259" key="17">
    <source>
        <dbReference type="PROSITE" id="PS51002"/>
    </source>
</evidence>
<evidence type="ECO:0000256" key="2">
    <source>
        <dbReference type="ARBA" id="ARBA00004448"/>
    </source>
</evidence>
<comment type="similarity">
    <text evidence="16">Belongs to the cytochrome b family.</text>
</comment>
<keyword evidence="6 16" id="KW-0679">Respiratory chain</keyword>
<dbReference type="Pfam" id="PF00032">
    <property type="entry name" value="Cytochrom_B_C"/>
    <property type="match status" value="1"/>
</dbReference>
<dbReference type="PROSITE" id="PS51002">
    <property type="entry name" value="CYTB_NTER"/>
    <property type="match status" value="1"/>
</dbReference>
<comment type="function">
    <text evidence="1 16">Component of the ubiquinol-cytochrome c reductase complex (complex III or cytochrome b-c1 complex) that is part of the mitochondrial respiratory chain. The b-c1 complex mediates electron transfer from ubiquinol to cytochrome c. Contributes to the generation of a proton gradient across the mitochondrial membrane that is then used for ATP synthesis.</text>
</comment>
<keyword evidence="13" id="KW-0830">Ubiquinone</keyword>
<feature type="transmembrane region" description="Helical" evidence="16">
    <location>
        <begin position="228"/>
        <end position="250"/>
    </location>
</feature>
<evidence type="ECO:0000256" key="15">
    <source>
        <dbReference type="ARBA" id="ARBA00023136"/>
    </source>
</evidence>
<feature type="transmembrane region" description="Helical" evidence="16">
    <location>
        <begin position="76"/>
        <end position="95"/>
    </location>
</feature>
<dbReference type="CDD" id="cd00284">
    <property type="entry name" value="Cytochrome_b_N"/>
    <property type="match status" value="1"/>
</dbReference>
<dbReference type="InterPro" id="IPR027387">
    <property type="entry name" value="Cytb/b6-like_sf"/>
</dbReference>
<sequence length="370" mass="43080">MVMVTHPKDFTFKFIKNSFYNLPTPMNLNNFFNYGFMVSMSLILQMLTGIFLASTYNAYRSFEIISEIMRDYNYGWLIRLLHANGATLMFLMMYIHMGRGVYYSSFLKKKAWFTGVILFLLSIIIAFLGYVLVWGQMSYWAATVITNLLSVIPYIGQTLVEWLWGGFSLSKGTLSRFFCFHVILPFVLSMLVVTHLIFVHEFLTTGPSGINTHDDMMKFYPFFIMKDFVMLIIISFFFFLGLMLSPYLLLDSENFIKSNPMMTPEHILPEWYFLPFYAILRSIPSKSLGVMCLMASILILLILPFSNMKKSRMFSLLFKLLFWNLVVNFLILGWIGSMLVESPYILIGQVMTVMYFIVIFISNFSLLSFN</sequence>
<dbReference type="AlphaFoldDB" id="A0AAU8L1H3"/>
<comment type="subcellular location">
    <subcellularLocation>
        <location evidence="2">Mitochondrion inner membrane</location>
        <topology evidence="2">Multi-pass membrane protein</topology>
    </subcellularLocation>
</comment>
<evidence type="ECO:0000256" key="8">
    <source>
        <dbReference type="ARBA" id="ARBA00022723"/>
    </source>
</evidence>
<evidence type="ECO:0000259" key="18">
    <source>
        <dbReference type="PROSITE" id="PS51003"/>
    </source>
</evidence>
<reference evidence="19" key="1">
    <citation type="submission" date="2024-06" db="EMBL/GenBank/DDBJ databases">
        <title>Genomic investigations of benthic invertebrates from the Clarion-Clipperton fields of polymetallic nodules.</title>
        <authorList>
            <person name="Gastineau R."/>
            <person name="Dabek P."/>
            <person name="Mianowicz K."/>
            <person name="Otis C."/>
            <person name="Stoyanova V."/>
            <person name="Krawcewicz A."/>
            <person name="Abramowski T."/>
        </authorList>
    </citation>
    <scope>NUCLEOTIDE SEQUENCE</scope>
</reference>
<evidence type="ECO:0000256" key="9">
    <source>
        <dbReference type="ARBA" id="ARBA00022792"/>
    </source>
</evidence>
<keyword evidence="7 16" id="KW-0812">Transmembrane</keyword>
<dbReference type="Gene3D" id="1.20.810.10">
    <property type="entry name" value="Cytochrome Bc1 Complex, Chain C"/>
    <property type="match status" value="1"/>
</dbReference>
<feature type="domain" description="Cytochrome b/b6 N-terminal region profile" evidence="17">
    <location>
        <begin position="1"/>
        <end position="208"/>
    </location>
</feature>
<evidence type="ECO:0000256" key="4">
    <source>
        <dbReference type="ARBA" id="ARBA00022448"/>
    </source>
</evidence>
<feature type="transmembrane region" description="Helical" evidence="16">
    <location>
        <begin position="346"/>
        <end position="369"/>
    </location>
</feature>
<evidence type="ECO:0000256" key="10">
    <source>
        <dbReference type="ARBA" id="ARBA00022982"/>
    </source>
</evidence>
<geneLocation type="mitochondrion" evidence="19"/>
<dbReference type="GO" id="GO:0006122">
    <property type="term" value="P:mitochondrial electron transport, ubiquinol to cytochrome c"/>
    <property type="evidence" value="ECO:0007669"/>
    <property type="project" value="TreeGrafter"/>
</dbReference>
<dbReference type="GO" id="GO:0016491">
    <property type="term" value="F:oxidoreductase activity"/>
    <property type="evidence" value="ECO:0007669"/>
    <property type="project" value="UniProtKB-UniRule"/>
</dbReference>
<comment type="cofactor">
    <cofactor evidence="16">
        <name>heme b</name>
        <dbReference type="ChEBI" id="CHEBI:60344"/>
    </cofactor>
    <text evidence="16">Binds 2 heme groups non-covalently.</text>
</comment>
<evidence type="ECO:0000313" key="19">
    <source>
        <dbReference type="EMBL" id="XCN35363.1"/>
    </source>
</evidence>
<feature type="transmembrane region" description="Helical" evidence="16">
    <location>
        <begin position="139"/>
        <end position="156"/>
    </location>
</feature>
<keyword evidence="11 16" id="KW-1133">Transmembrane helix</keyword>
<keyword evidence="8 16" id="KW-0479">Metal-binding</keyword>
<dbReference type="PANTHER" id="PTHR19271">
    <property type="entry name" value="CYTOCHROME B"/>
    <property type="match status" value="1"/>
</dbReference>
<evidence type="ECO:0000256" key="7">
    <source>
        <dbReference type="ARBA" id="ARBA00022692"/>
    </source>
</evidence>
<keyword evidence="15 16" id="KW-0472">Membrane</keyword>
<evidence type="ECO:0000256" key="14">
    <source>
        <dbReference type="ARBA" id="ARBA00023128"/>
    </source>
</evidence>
<evidence type="ECO:0000256" key="11">
    <source>
        <dbReference type="ARBA" id="ARBA00022989"/>
    </source>
</evidence>
<name>A0AAU8L1H3_9BILA</name>